<reference evidence="2" key="1">
    <citation type="journal article" date="2016" name="Ticks Tick Borne Dis.">
        <title>De novo assembly and annotation of the salivary gland transcriptome of Rhipicephalus appendiculatus male and female ticks during blood feeding.</title>
        <authorList>
            <person name="de Castro M.H."/>
            <person name="de Klerk D."/>
            <person name="Pienaar R."/>
            <person name="Latif A.A."/>
            <person name="Rees D.J."/>
            <person name="Mans B.J."/>
        </authorList>
    </citation>
    <scope>NUCLEOTIDE SEQUENCE</scope>
    <source>
        <tissue evidence="2">Salivary glands</tissue>
    </source>
</reference>
<feature type="chain" id="PRO_5007287055" evidence="1">
    <location>
        <begin position="20"/>
        <end position="83"/>
    </location>
</feature>
<organism evidence="2">
    <name type="scientific">Rhipicephalus appendiculatus</name>
    <name type="common">Brown ear tick</name>
    <dbReference type="NCBI Taxonomy" id="34631"/>
    <lineage>
        <taxon>Eukaryota</taxon>
        <taxon>Metazoa</taxon>
        <taxon>Ecdysozoa</taxon>
        <taxon>Arthropoda</taxon>
        <taxon>Chelicerata</taxon>
        <taxon>Arachnida</taxon>
        <taxon>Acari</taxon>
        <taxon>Parasitiformes</taxon>
        <taxon>Ixodida</taxon>
        <taxon>Ixodoidea</taxon>
        <taxon>Ixodidae</taxon>
        <taxon>Rhipicephalinae</taxon>
        <taxon>Rhipicephalus</taxon>
        <taxon>Rhipicephalus</taxon>
    </lineage>
</organism>
<accession>A0A131Z812</accession>
<dbReference type="EMBL" id="GEDV01001103">
    <property type="protein sequence ID" value="JAP87454.1"/>
    <property type="molecule type" value="Transcribed_RNA"/>
</dbReference>
<feature type="signal peptide" evidence="1">
    <location>
        <begin position="1"/>
        <end position="19"/>
    </location>
</feature>
<protein>
    <submittedName>
        <fullName evidence="2">Uncharacterized protein</fullName>
    </submittedName>
</protein>
<evidence type="ECO:0000256" key="1">
    <source>
        <dbReference type="SAM" id="SignalP"/>
    </source>
</evidence>
<name>A0A131Z812_RHIAP</name>
<dbReference type="AlphaFoldDB" id="A0A131Z812"/>
<proteinExistence type="predicted"/>
<feature type="non-terminal residue" evidence="2">
    <location>
        <position position="1"/>
    </location>
</feature>
<evidence type="ECO:0000313" key="2">
    <source>
        <dbReference type="EMBL" id="JAP87454.1"/>
    </source>
</evidence>
<keyword evidence="1" id="KW-0732">Signal</keyword>
<sequence length="83" mass="8984">CVCVCVLVLNFRAAGFVRSARHRGETCADCLLCLELACKSSAWTSSSLRTGEAGTKTVFISAVLILLLKQKNRKRGHIVTMLG</sequence>